<dbReference type="OMA" id="IWKKAGQ"/>
<keyword evidence="3" id="KW-1185">Reference proteome</keyword>
<evidence type="ECO:0000256" key="1">
    <source>
        <dbReference type="SAM" id="MobiDB-lite"/>
    </source>
</evidence>
<dbReference type="EMBL" id="LT554414">
    <property type="protein sequence ID" value="SAM04694.1"/>
    <property type="molecule type" value="Genomic_DNA"/>
</dbReference>
<evidence type="ECO:0008006" key="4">
    <source>
        <dbReference type="Google" id="ProtNLM"/>
    </source>
</evidence>
<dbReference type="InParanoid" id="A0A168QH54"/>
<protein>
    <recommendedName>
        <fullName evidence="4">CsbD-like domain-containing protein</fullName>
    </recommendedName>
</protein>
<dbReference type="STRING" id="4829.A0A168QH54"/>
<name>A0A168QH54_ABSGL</name>
<organism evidence="2">
    <name type="scientific">Absidia glauca</name>
    <name type="common">Pin mould</name>
    <dbReference type="NCBI Taxonomy" id="4829"/>
    <lineage>
        <taxon>Eukaryota</taxon>
        <taxon>Fungi</taxon>
        <taxon>Fungi incertae sedis</taxon>
        <taxon>Mucoromycota</taxon>
        <taxon>Mucoromycotina</taxon>
        <taxon>Mucoromycetes</taxon>
        <taxon>Mucorales</taxon>
        <taxon>Cunninghamellaceae</taxon>
        <taxon>Absidia</taxon>
    </lineage>
</organism>
<proteinExistence type="predicted"/>
<dbReference type="AlphaFoldDB" id="A0A168QH54"/>
<sequence length="151" mass="16537">MTPQPPHTMIPTNNQPEDPESTLDQALSDPPPPSTYTPSMGEDPLWMKCKSAVFRGAGAAQSKLGSVTGMNGLEHRGQEWESWASRTADQADVLTEQGAPSRIHGEYNRWMGYLGKALGHVSGDEEMQVKGTQRTEQANDEIEQARRKSSA</sequence>
<gene>
    <name evidence="2" type="primary">ABSGL_10560.1 scaffold 12026</name>
</gene>
<reference evidence="2" key="1">
    <citation type="submission" date="2016-04" db="EMBL/GenBank/DDBJ databases">
        <authorList>
            <person name="Evans L.H."/>
            <person name="Alamgir A."/>
            <person name="Owens N."/>
            <person name="Weber N.D."/>
            <person name="Virtaneva K."/>
            <person name="Barbian K."/>
            <person name="Babar A."/>
            <person name="Rosenke K."/>
        </authorList>
    </citation>
    <scope>NUCLEOTIDE SEQUENCE [LARGE SCALE GENOMIC DNA]</scope>
    <source>
        <strain evidence="2">CBS 101.48</strain>
    </source>
</reference>
<feature type="region of interest" description="Disordered" evidence="1">
    <location>
        <begin position="124"/>
        <end position="151"/>
    </location>
</feature>
<feature type="region of interest" description="Disordered" evidence="1">
    <location>
        <begin position="1"/>
        <end position="43"/>
    </location>
</feature>
<evidence type="ECO:0000313" key="2">
    <source>
        <dbReference type="EMBL" id="SAM04694.1"/>
    </source>
</evidence>
<accession>A0A168QH54</accession>
<evidence type="ECO:0000313" key="3">
    <source>
        <dbReference type="Proteomes" id="UP000078561"/>
    </source>
</evidence>
<dbReference type="OrthoDB" id="9999611at2759"/>
<dbReference type="Proteomes" id="UP000078561">
    <property type="component" value="Unassembled WGS sequence"/>
</dbReference>